<dbReference type="EMBL" id="PJCH01000005">
    <property type="protein sequence ID" value="PQA88583.1"/>
    <property type="molecule type" value="Genomic_DNA"/>
</dbReference>
<accession>A0A2S7K7W5</accession>
<dbReference type="Pfam" id="PF03992">
    <property type="entry name" value="ABM"/>
    <property type="match status" value="1"/>
</dbReference>
<keyword evidence="2" id="KW-0560">Oxidoreductase</keyword>
<protein>
    <submittedName>
        <fullName evidence="2">Antibiotic biosynthesis monooxygenase</fullName>
    </submittedName>
</protein>
<evidence type="ECO:0000313" key="2">
    <source>
        <dbReference type="EMBL" id="PQA88583.1"/>
    </source>
</evidence>
<reference evidence="2 3" key="1">
    <citation type="submission" date="2017-12" db="EMBL/GenBank/DDBJ databases">
        <authorList>
            <person name="Hurst M.R.H."/>
        </authorList>
    </citation>
    <scope>NUCLEOTIDE SEQUENCE [LARGE SCALE GENOMIC DNA]</scope>
    <source>
        <strain evidence="2 3">SY-3-19</strain>
    </source>
</reference>
<dbReference type="OrthoDB" id="287932at2"/>
<dbReference type="InterPro" id="IPR050744">
    <property type="entry name" value="AI-2_Isomerase_LsrG"/>
</dbReference>
<name>A0A2S7K7W5_9PROT</name>
<gene>
    <name evidence="2" type="ORF">CW354_09885</name>
</gene>
<keyword evidence="2" id="KW-0503">Monooxygenase</keyword>
<evidence type="ECO:0000259" key="1">
    <source>
        <dbReference type="PROSITE" id="PS51725"/>
    </source>
</evidence>
<dbReference type="PANTHER" id="PTHR33336:SF3">
    <property type="entry name" value="ABM DOMAIN-CONTAINING PROTEIN"/>
    <property type="match status" value="1"/>
</dbReference>
<dbReference type="SUPFAM" id="SSF54909">
    <property type="entry name" value="Dimeric alpha+beta barrel"/>
    <property type="match status" value="1"/>
</dbReference>
<dbReference type="InterPro" id="IPR011008">
    <property type="entry name" value="Dimeric_a/b-barrel"/>
</dbReference>
<keyword evidence="3" id="KW-1185">Reference proteome</keyword>
<proteinExistence type="predicted"/>
<evidence type="ECO:0000313" key="3">
    <source>
        <dbReference type="Proteomes" id="UP000239504"/>
    </source>
</evidence>
<sequence>MIVVSGRIVVKEGALKKLRPVMQAMLAASRAEPGCIEYHYGPDLSDPDAFLVLEKWESWETLEAHFEKPHLKAWRAALAGAGLVSRTMWAADERELKEV</sequence>
<dbReference type="InterPro" id="IPR007138">
    <property type="entry name" value="ABM_dom"/>
</dbReference>
<organism evidence="2 3">
    <name type="scientific">Hyphococcus luteus</name>
    <dbReference type="NCBI Taxonomy" id="2058213"/>
    <lineage>
        <taxon>Bacteria</taxon>
        <taxon>Pseudomonadati</taxon>
        <taxon>Pseudomonadota</taxon>
        <taxon>Alphaproteobacteria</taxon>
        <taxon>Parvularculales</taxon>
        <taxon>Parvularculaceae</taxon>
        <taxon>Hyphococcus</taxon>
    </lineage>
</organism>
<dbReference type="RefSeq" id="WP_104829827.1">
    <property type="nucleotide sequence ID" value="NZ_PJCH01000005.1"/>
</dbReference>
<dbReference type="AlphaFoldDB" id="A0A2S7K7W5"/>
<dbReference type="PROSITE" id="PS51725">
    <property type="entry name" value="ABM"/>
    <property type="match status" value="1"/>
</dbReference>
<dbReference type="Gene3D" id="3.30.70.100">
    <property type="match status" value="1"/>
</dbReference>
<feature type="domain" description="ABM" evidence="1">
    <location>
        <begin position="2"/>
        <end position="99"/>
    </location>
</feature>
<dbReference type="PANTHER" id="PTHR33336">
    <property type="entry name" value="QUINOL MONOOXYGENASE YGIN-RELATED"/>
    <property type="match status" value="1"/>
</dbReference>
<comment type="caution">
    <text evidence="2">The sequence shown here is derived from an EMBL/GenBank/DDBJ whole genome shotgun (WGS) entry which is preliminary data.</text>
</comment>
<dbReference type="Proteomes" id="UP000239504">
    <property type="component" value="Unassembled WGS sequence"/>
</dbReference>
<dbReference type="GO" id="GO:0004497">
    <property type="term" value="F:monooxygenase activity"/>
    <property type="evidence" value="ECO:0007669"/>
    <property type="project" value="UniProtKB-KW"/>
</dbReference>